<name>A0A0B8P5U2_9VIBR</name>
<reference evidence="2 3" key="2">
    <citation type="submission" date="2015-01" db="EMBL/GenBank/DDBJ databases">
        <authorList>
            <consortium name="NBRP consortium"/>
            <person name="Sawabe T."/>
            <person name="Meirelles P."/>
            <person name="Feng G."/>
            <person name="Sayaka M."/>
            <person name="Hattori M."/>
            <person name="Ohkuma M."/>
        </authorList>
    </citation>
    <scope>NUCLEOTIDE SEQUENCE [LARGE SCALE GENOMIC DNA]</scope>
    <source>
        <strain evidence="3">JCM 19231</strain>
    </source>
</reference>
<evidence type="ECO:0000313" key="2">
    <source>
        <dbReference type="EMBL" id="GAM58309.1"/>
    </source>
</evidence>
<proteinExistence type="predicted"/>
<keyword evidence="3" id="KW-1185">Reference proteome</keyword>
<sequence length="333" mass="35531">MKLLKYSVISLGLAIALTGCGSDSDGGNSTTGKFSLGVSDAPIDDVSSVTAVYNRAVLLPQDGSDPIELDFTTGDIDENGNVSVELLDYQGASIAPLVTDVEVPAGDYKLCLFVLDGVEQDERYSHVIEGELETGPHYPLQVQGDGACPQGVGKEDGAGVLYFNKTFSVNNGNNDFVAEFDLRRGLKAPVGNKDYYTIQRTSVQLINEVESGHISGTVDVNLVSTCAGGNPDDAVSAVYVYSGTVALENMKGFNDEFVDNQVAPTTSANVIFDQDTNTYSYEVGFLGAGIYSLGYSCNADDDVENSLEDFLIYQAQQNISVVKNETTEANFTE</sequence>
<dbReference type="Proteomes" id="UP000031671">
    <property type="component" value="Unassembled WGS sequence"/>
</dbReference>
<evidence type="ECO:0000313" key="3">
    <source>
        <dbReference type="Proteomes" id="UP000031671"/>
    </source>
</evidence>
<dbReference type="AlphaFoldDB" id="A0A0B8P5U2"/>
<accession>A0A0B8P5U2</accession>
<keyword evidence="2" id="KW-0449">Lipoprotein</keyword>
<comment type="caution">
    <text evidence="2">The sequence shown here is derived from an EMBL/GenBank/DDBJ whole genome shotgun (WGS) entry which is preliminary data.</text>
</comment>
<feature type="domain" description="DUF4382" evidence="1">
    <location>
        <begin position="31"/>
        <end position="198"/>
    </location>
</feature>
<dbReference type="InterPro" id="IPR025491">
    <property type="entry name" value="DUF4382"/>
</dbReference>
<evidence type="ECO:0000259" key="1">
    <source>
        <dbReference type="Pfam" id="PF14321"/>
    </source>
</evidence>
<organism evidence="2 3">
    <name type="scientific">Vibrio ishigakensis</name>
    <dbReference type="NCBI Taxonomy" id="1481914"/>
    <lineage>
        <taxon>Bacteria</taxon>
        <taxon>Pseudomonadati</taxon>
        <taxon>Pseudomonadota</taxon>
        <taxon>Gammaproteobacteria</taxon>
        <taxon>Vibrionales</taxon>
        <taxon>Vibrionaceae</taxon>
        <taxon>Vibrio</taxon>
    </lineage>
</organism>
<gene>
    <name evidence="2" type="ORF">JCM19231_3159</name>
</gene>
<dbReference type="EMBL" id="BBRZ01000082">
    <property type="protein sequence ID" value="GAM58309.1"/>
    <property type="molecule type" value="Genomic_DNA"/>
</dbReference>
<dbReference type="RefSeq" id="WP_261836268.1">
    <property type="nucleotide sequence ID" value="NZ_AP024882.1"/>
</dbReference>
<reference evidence="2 3" key="1">
    <citation type="submission" date="2015-01" db="EMBL/GenBank/DDBJ databases">
        <title>Vibrio sp. C1 JCM 19231 whole genome shotgun sequence.</title>
        <authorList>
            <person name="Sawabe T."/>
            <person name="Meirelles P."/>
            <person name="Feng G."/>
            <person name="Sayaka M."/>
            <person name="Hattori M."/>
            <person name="Ohkuma M."/>
        </authorList>
    </citation>
    <scope>NUCLEOTIDE SEQUENCE [LARGE SCALE GENOMIC DNA]</scope>
    <source>
        <strain evidence="3">JCM 19231</strain>
    </source>
</reference>
<dbReference type="PROSITE" id="PS51257">
    <property type="entry name" value="PROKAR_LIPOPROTEIN"/>
    <property type="match status" value="1"/>
</dbReference>
<protein>
    <submittedName>
        <fullName evidence="2">Putative lipoprotein</fullName>
    </submittedName>
</protein>
<dbReference type="Pfam" id="PF14321">
    <property type="entry name" value="DUF4382"/>
    <property type="match status" value="1"/>
</dbReference>